<proteinExistence type="predicted"/>
<reference evidence="1 2" key="1">
    <citation type="submission" date="2016-10" db="EMBL/GenBank/DDBJ databases">
        <authorList>
            <person name="de Groot N.N."/>
        </authorList>
    </citation>
    <scope>NUCLEOTIDE SEQUENCE [LARGE SCALE GENOMIC DNA]</scope>
    <source>
        <strain evidence="1 2">CGMCC 1.11147</strain>
    </source>
</reference>
<dbReference type="OrthoDB" id="3790512at2"/>
<dbReference type="GO" id="GO:0030246">
    <property type="term" value="F:carbohydrate binding"/>
    <property type="evidence" value="ECO:0007669"/>
    <property type="project" value="InterPro"/>
</dbReference>
<name>A0A1G9ZPD6_9ACTN</name>
<dbReference type="EMBL" id="FNIC01000002">
    <property type="protein sequence ID" value="SDN22493.1"/>
    <property type="molecule type" value="Genomic_DNA"/>
</dbReference>
<sequence>MRLPLLVASAALVLAGCGDDGHIDRSDDQPSSGISGQVLLGPQCPVESVGEPCDDLPAANVLVKVAKQIPGEAYGAGEPVATTHTDADGAFELALPPGDYVVTADAGMSCEFMDARVVAGAHTTVDVPCDTGIR</sequence>
<dbReference type="AlphaFoldDB" id="A0A1G9ZPD6"/>
<evidence type="ECO:0000313" key="1">
    <source>
        <dbReference type="EMBL" id="SDN22493.1"/>
    </source>
</evidence>
<organism evidence="1 2">
    <name type="scientific">Nocardioides szechwanensis</name>
    <dbReference type="NCBI Taxonomy" id="1005944"/>
    <lineage>
        <taxon>Bacteria</taxon>
        <taxon>Bacillati</taxon>
        <taxon>Actinomycetota</taxon>
        <taxon>Actinomycetes</taxon>
        <taxon>Propionibacteriales</taxon>
        <taxon>Nocardioidaceae</taxon>
        <taxon>Nocardioides</taxon>
    </lineage>
</organism>
<keyword evidence="1" id="KW-0378">Hydrolase</keyword>
<accession>A0A1G9ZPD6</accession>
<keyword evidence="2" id="KW-1185">Reference proteome</keyword>
<dbReference type="Gene3D" id="2.60.40.1120">
    <property type="entry name" value="Carboxypeptidase-like, regulatory domain"/>
    <property type="match status" value="1"/>
</dbReference>
<dbReference type="SUPFAM" id="SSF49452">
    <property type="entry name" value="Starch-binding domain-like"/>
    <property type="match status" value="1"/>
</dbReference>
<protein>
    <submittedName>
        <fullName evidence="1">Carboxypeptidase regulatory-like domain-containing protein</fullName>
    </submittedName>
</protein>
<dbReference type="InterPro" id="IPR013784">
    <property type="entry name" value="Carb-bd-like_fold"/>
</dbReference>
<dbReference type="Proteomes" id="UP000199004">
    <property type="component" value="Unassembled WGS sequence"/>
</dbReference>
<gene>
    <name evidence="1" type="ORF">SAMN05192576_1783</name>
</gene>
<dbReference type="PROSITE" id="PS51257">
    <property type="entry name" value="PROKAR_LIPOPROTEIN"/>
    <property type="match status" value="1"/>
</dbReference>
<keyword evidence="1" id="KW-0121">Carboxypeptidase</keyword>
<dbReference type="RefSeq" id="WP_091023836.1">
    <property type="nucleotide sequence ID" value="NZ_BKAE01000007.1"/>
</dbReference>
<keyword evidence="1" id="KW-0645">Protease</keyword>
<dbReference type="STRING" id="1005944.SAMN05192576_1783"/>
<dbReference type="GO" id="GO:0004180">
    <property type="term" value="F:carboxypeptidase activity"/>
    <property type="evidence" value="ECO:0007669"/>
    <property type="project" value="UniProtKB-KW"/>
</dbReference>
<evidence type="ECO:0000313" key="2">
    <source>
        <dbReference type="Proteomes" id="UP000199004"/>
    </source>
</evidence>